<keyword evidence="2" id="KW-1185">Reference proteome</keyword>
<dbReference type="OrthoDB" id="2520306at2"/>
<comment type="caution">
    <text evidence="1">The sequence shown here is derived from an EMBL/GenBank/DDBJ whole genome shotgun (WGS) entry which is preliminary data.</text>
</comment>
<dbReference type="AlphaFoldDB" id="A0A559IEI9"/>
<dbReference type="Gene3D" id="3.30.420.240">
    <property type="match status" value="1"/>
</dbReference>
<dbReference type="Gene3D" id="3.40.50.300">
    <property type="entry name" value="P-loop containing nucleotide triphosphate hydrolases"/>
    <property type="match status" value="1"/>
</dbReference>
<name>A0A559IEI9_9BACL</name>
<dbReference type="Proteomes" id="UP000318102">
    <property type="component" value="Unassembled WGS sequence"/>
</dbReference>
<proteinExistence type="predicted"/>
<evidence type="ECO:0000313" key="1">
    <source>
        <dbReference type="EMBL" id="TVX86066.1"/>
    </source>
</evidence>
<dbReference type="EMBL" id="VNJK01000006">
    <property type="protein sequence ID" value="TVX86066.1"/>
    <property type="molecule type" value="Genomic_DNA"/>
</dbReference>
<organism evidence="1 2">
    <name type="scientific">Paenibacillus agilis</name>
    <dbReference type="NCBI Taxonomy" id="3020863"/>
    <lineage>
        <taxon>Bacteria</taxon>
        <taxon>Bacillati</taxon>
        <taxon>Bacillota</taxon>
        <taxon>Bacilli</taxon>
        <taxon>Bacillales</taxon>
        <taxon>Paenibacillaceae</taxon>
        <taxon>Paenibacillus</taxon>
    </lineage>
</organism>
<protein>
    <submittedName>
        <fullName evidence="1">DNA-packaging protein</fullName>
    </submittedName>
</protein>
<sequence length="555" mass="63901">MRDSRAKSFEQMQPEWKKYLALFRSYPDLFIDMINPDSKRFKLFFYQRLILRIIFRYRKTYFTLTRGSSKSFLQILALMLRCIMYPEIKLAITAPQKQMAAQIAQQNIESIWSFLPLLKNECRSIRFEKDYTKLIFHNGSVLHVVANSESSRGLRANGLSVEEIIHERFDEESYNSVLLPIMANNRVAACGGEDPYELHKPITVVTTAGTKQSFAFSVLKEYLYDMAHGKSAYILGAGYELATGFGLLSLDYINDLKESPNFNPISFLREYGSIWSGSSENSLVDLETFRKARVLNHAEEKAVNDKNIEYVLAYDVARSEGNANAQSALVVIKLSPKGDGTYSKHVVNIYTFEGTHFREQALFLKQKVNDFRARILVVDANGLGQGLIDQLILEIDSNPPYEVVNDERYAKFKTSNSVPMIFAIKSQMKDTNASDIHNLFIQWMANNQVKFLESESQAKAKMKNKDIEKLAELLRPHVMTDFLQEEIMNLEYRQSGHRTEVKQVSKSIQKDRFSALEYGLFWVYLEEQRNKTLREEDIGDISSFFMGRGVKKPSR</sequence>
<accession>A0A559IEI9</accession>
<gene>
    <name evidence="1" type="ORF">FPZ44_24310</name>
</gene>
<dbReference type="InterPro" id="IPR027417">
    <property type="entry name" value="P-loop_NTPase"/>
</dbReference>
<evidence type="ECO:0000313" key="2">
    <source>
        <dbReference type="Proteomes" id="UP000318102"/>
    </source>
</evidence>
<dbReference type="RefSeq" id="WP_144994868.1">
    <property type="nucleotide sequence ID" value="NZ_VNJK01000006.1"/>
</dbReference>
<reference evidence="1 2" key="1">
    <citation type="submission" date="2019-07" db="EMBL/GenBank/DDBJ databases">
        <authorList>
            <person name="Kim J."/>
        </authorList>
    </citation>
    <scope>NUCLEOTIDE SEQUENCE [LARGE SCALE GENOMIC DNA]</scope>
    <source>
        <strain evidence="1 2">N4</strain>
    </source>
</reference>